<dbReference type="GO" id="GO:0044781">
    <property type="term" value="P:bacterial-type flagellum organization"/>
    <property type="evidence" value="ECO:0007669"/>
    <property type="project" value="UniProtKB-KW"/>
</dbReference>
<proteinExistence type="inferred from homology"/>
<protein>
    <recommendedName>
        <fullName evidence="7">Flagellar assembly protein FliH/Type III secretion system HrpE domain-containing protein</fullName>
    </recommendedName>
</protein>
<dbReference type="GO" id="GO:0005829">
    <property type="term" value="C:cytosol"/>
    <property type="evidence" value="ECO:0007669"/>
    <property type="project" value="TreeGrafter"/>
</dbReference>
<dbReference type="Proteomes" id="UP000035996">
    <property type="component" value="Unassembled WGS sequence"/>
</dbReference>
<comment type="similarity">
    <text evidence="2">Belongs to the FliH family.</text>
</comment>
<accession>A0A0J6CWY4</accession>
<evidence type="ECO:0000259" key="7">
    <source>
        <dbReference type="Pfam" id="PF02108"/>
    </source>
</evidence>
<gene>
    <name evidence="8" type="ORF">AB986_11420</name>
</gene>
<organism evidence="8 9">
    <name type="scientific">Guptibacillus hwajinpoensis</name>
    <dbReference type="NCBI Taxonomy" id="208199"/>
    <lineage>
        <taxon>Bacteria</taxon>
        <taxon>Bacillati</taxon>
        <taxon>Bacillota</taxon>
        <taxon>Bacilli</taxon>
        <taxon>Bacillales</taxon>
        <taxon>Guptibacillaceae</taxon>
        <taxon>Guptibacillus</taxon>
    </lineage>
</organism>
<evidence type="ECO:0000256" key="5">
    <source>
        <dbReference type="ARBA" id="ARBA00022927"/>
    </source>
</evidence>
<dbReference type="GO" id="GO:0015031">
    <property type="term" value="P:protein transport"/>
    <property type="evidence" value="ECO:0007669"/>
    <property type="project" value="UniProtKB-KW"/>
</dbReference>
<dbReference type="STRING" id="157733.AB986_11420"/>
<name>A0A0J6CWY4_9BACL</name>
<comment type="function">
    <text evidence="1">Needed for flagellar regrowth and assembly.</text>
</comment>
<dbReference type="InterPro" id="IPR051472">
    <property type="entry name" value="T3SS_Stator/FliH"/>
</dbReference>
<keyword evidence="9" id="KW-1185">Reference proteome</keyword>
<feature type="domain" description="Flagellar assembly protein FliH/Type III secretion system HrpE" evidence="7">
    <location>
        <begin position="121"/>
        <end position="248"/>
    </location>
</feature>
<evidence type="ECO:0000256" key="2">
    <source>
        <dbReference type="ARBA" id="ARBA00006602"/>
    </source>
</evidence>
<evidence type="ECO:0000313" key="9">
    <source>
        <dbReference type="Proteomes" id="UP000035996"/>
    </source>
</evidence>
<evidence type="ECO:0000256" key="4">
    <source>
        <dbReference type="ARBA" id="ARBA00022795"/>
    </source>
</evidence>
<evidence type="ECO:0000256" key="3">
    <source>
        <dbReference type="ARBA" id="ARBA00022448"/>
    </source>
</evidence>
<dbReference type="EMBL" id="LELK01000004">
    <property type="protein sequence ID" value="KMM36574.1"/>
    <property type="molecule type" value="Genomic_DNA"/>
</dbReference>
<evidence type="ECO:0000313" key="8">
    <source>
        <dbReference type="EMBL" id="KMM36574.1"/>
    </source>
</evidence>
<dbReference type="RefSeq" id="WP_048311286.1">
    <property type="nucleotide sequence ID" value="NZ_CP119526.1"/>
</dbReference>
<sequence length="265" mass="30522">MSNIIRNTSGTKRAVPKVLEQRTVIESKKQRILPTRTTTIDEKKSQLLEMMIRLEDMYHTIRTKLSEEEANVHRNLEQVQKQKELEWQEITKQTYREAEEQGYASGYEAGMQQVHFEMSSQKQEMEAVVKGAYDKKEELVQSAEPFLLSLSTSIAKKIMLKEMEQNPETMLSMVKETLKKVQDRGEVVFQVSAEDYQHMVPMVDELEKQLDVNASLKLVPMSDLEVGSGLVHTPSGSYDISINSQLSEIKKQLLSMFEESKPHEH</sequence>
<evidence type="ECO:0000256" key="1">
    <source>
        <dbReference type="ARBA" id="ARBA00003041"/>
    </source>
</evidence>
<evidence type="ECO:0000256" key="6">
    <source>
        <dbReference type="ARBA" id="ARBA00023225"/>
    </source>
</evidence>
<dbReference type="AlphaFoldDB" id="A0A0J6CWY4"/>
<comment type="caution">
    <text evidence="8">The sequence shown here is derived from an EMBL/GenBank/DDBJ whole genome shotgun (WGS) entry which is preliminary data.</text>
</comment>
<keyword evidence="5" id="KW-0653">Protein transport</keyword>
<keyword evidence="6" id="KW-1006">Bacterial flagellum protein export</keyword>
<dbReference type="Pfam" id="PF02108">
    <property type="entry name" value="FliH"/>
    <property type="match status" value="1"/>
</dbReference>
<dbReference type="PANTHER" id="PTHR34982:SF1">
    <property type="entry name" value="FLAGELLAR ASSEMBLY PROTEIN FLIH"/>
    <property type="match status" value="1"/>
</dbReference>
<keyword evidence="3" id="KW-0813">Transport</keyword>
<reference evidence="8" key="1">
    <citation type="submission" date="2015-06" db="EMBL/GenBank/DDBJ databases">
        <authorList>
            <person name="Liu B."/>
            <person name="Wang J."/>
            <person name="Zhu Y."/>
            <person name="Liu G."/>
            <person name="Chen Q."/>
            <person name="Zheng C."/>
            <person name="Che J."/>
            <person name="Ge C."/>
            <person name="Shi H."/>
            <person name="Pan Z."/>
            <person name="Liu X."/>
        </authorList>
    </citation>
    <scope>NUCLEOTIDE SEQUENCE [LARGE SCALE GENOMIC DNA]</scope>
    <source>
        <strain evidence="8">DSM 16346</strain>
    </source>
</reference>
<dbReference type="OrthoDB" id="19020at2"/>
<dbReference type="InterPro" id="IPR018035">
    <property type="entry name" value="Flagellar_FliH/T3SS_HrpE"/>
</dbReference>
<dbReference type="PANTHER" id="PTHR34982">
    <property type="entry name" value="YOP PROTEINS TRANSLOCATION PROTEIN L"/>
    <property type="match status" value="1"/>
</dbReference>
<keyword evidence="4" id="KW-1005">Bacterial flagellum biogenesis</keyword>